<proteinExistence type="predicted"/>
<feature type="region of interest" description="Disordered" evidence="1">
    <location>
        <begin position="110"/>
        <end position="132"/>
    </location>
</feature>
<dbReference type="Proteomes" id="UP000298416">
    <property type="component" value="Unassembled WGS sequence"/>
</dbReference>
<feature type="compositionally biased region" description="Acidic residues" evidence="1">
    <location>
        <begin position="110"/>
        <end position="119"/>
    </location>
</feature>
<keyword evidence="3" id="KW-1185">Reference proteome</keyword>
<comment type="caution">
    <text evidence="2">The sequence shown here is derived from an EMBL/GenBank/DDBJ whole genome shotgun (WGS) entry which is preliminary data.</text>
</comment>
<dbReference type="PANTHER" id="PTHR31300">
    <property type="entry name" value="LIPASE"/>
    <property type="match status" value="1"/>
</dbReference>
<dbReference type="PANTHER" id="PTHR31300:SF27">
    <property type="entry name" value="LIPASE"/>
    <property type="match status" value="1"/>
</dbReference>
<dbReference type="InterPro" id="IPR006873">
    <property type="entry name" value="DUF620"/>
</dbReference>
<gene>
    <name evidence="2" type="ORF">SASPL_123471</name>
</gene>
<reference evidence="2" key="2">
    <citation type="submission" date="2020-08" db="EMBL/GenBank/DDBJ databases">
        <title>Plant Genome Project.</title>
        <authorList>
            <person name="Zhang R.-G."/>
        </authorList>
    </citation>
    <scope>NUCLEOTIDE SEQUENCE</scope>
    <source>
        <strain evidence="2">Huo1</strain>
        <tissue evidence="2">Leaf</tissue>
    </source>
</reference>
<evidence type="ECO:0000256" key="1">
    <source>
        <dbReference type="SAM" id="MobiDB-lite"/>
    </source>
</evidence>
<organism evidence="2">
    <name type="scientific">Salvia splendens</name>
    <name type="common">Scarlet sage</name>
    <dbReference type="NCBI Taxonomy" id="180675"/>
    <lineage>
        <taxon>Eukaryota</taxon>
        <taxon>Viridiplantae</taxon>
        <taxon>Streptophyta</taxon>
        <taxon>Embryophyta</taxon>
        <taxon>Tracheophyta</taxon>
        <taxon>Spermatophyta</taxon>
        <taxon>Magnoliopsida</taxon>
        <taxon>eudicotyledons</taxon>
        <taxon>Gunneridae</taxon>
        <taxon>Pentapetalae</taxon>
        <taxon>asterids</taxon>
        <taxon>lamiids</taxon>
        <taxon>Lamiales</taxon>
        <taxon>Lamiaceae</taxon>
        <taxon>Nepetoideae</taxon>
        <taxon>Mentheae</taxon>
        <taxon>Salviinae</taxon>
        <taxon>Salvia</taxon>
        <taxon>Salvia subgen. Calosphace</taxon>
        <taxon>core Calosphace</taxon>
    </lineage>
</organism>
<dbReference type="Pfam" id="PF04788">
    <property type="entry name" value="DUF620"/>
    <property type="match status" value="1"/>
</dbReference>
<name>A0A8X8XP52_SALSN</name>
<evidence type="ECO:0000313" key="3">
    <source>
        <dbReference type="Proteomes" id="UP000298416"/>
    </source>
</evidence>
<protein>
    <submittedName>
        <fullName evidence="2">Uncharacterized protein</fullName>
    </submittedName>
</protein>
<accession>A0A8X8XP52</accession>
<dbReference type="EMBL" id="PNBA02000008">
    <property type="protein sequence ID" value="KAG6416049.1"/>
    <property type="molecule type" value="Genomic_DNA"/>
</dbReference>
<reference evidence="2" key="1">
    <citation type="submission" date="2018-01" db="EMBL/GenBank/DDBJ databases">
        <authorList>
            <person name="Mao J.F."/>
        </authorList>
    </citation>
    <scope>NUCLEOTIDE SEQUENCE</scope>
    <source>
        <strain evidence="2">Huo1</strain>
        <tissue evidence="2">Leaf</tissue>
    </source>
</reference>
<evidence type="ECO:0000313" key="2">
    <source>
        <dbReference type="EMBL" id="KAG6416049.1"/>
    </source>
</evidence>
<sequence>MRYTVWGSFSQRSGLLIQLEDTHLLQIKAPGDGHDVFWETTMESVIQDYRTVEGVNIAHSGRTCVSLFRFGEDSRGHMRTRMEEIWSLEEVDFNIKGLSIDCFLPPADLEREDEDEDEDAKNNNGGLLPSRNRILGSKGGRKIVAIHEEDSLEMFAVDDEMYCD</sequence>
<dbReference type="AlphaFoldDB" id="A0A8X8XP52"/>